<dbReference type="OrthoDB" id="7823780at2759"/>
<protein>
    <submittedName>
        <fullName evidence="2">Uncharacterized protein</fullName>
    </submittedName>
</protein>
<keyword evidence="3" id="KW-1185">Reference proteome</keyword>
<reference evidence="2 3" key="1">
    <citation type="journal article" date="2007" name="Nature">
        <title>Evolution of genes and genomes on the Drosophila phylogeny.</title>
        <authorList>
            <consortium name="Drosophila 12 Genomes Consortium"/>
            <person name="Clark A.G."/>
            <person name="Eisen M.B."/>
            <person name="Smith D.R."/>
            <person name="Bergman C.M."/>
            <person name="Oliver B."/>
            <person name="Markow T.A."/>
            <person name="Kaufman T.C."/>
            <person name="Kellis M."/>
            <person name="Gelbart W."/>
            <person name="Iyer V.N."/>
            <person name="Pollard D.A."/>
            <person name="Sackton T.B."/>
            <person name="Larracuente A.M."/>
            <person name="Singh N.D."/>
            <person name="Abad J.P."/>
            <person name="Abt D.N."/>
            <person name="Adryan B."/>
            <person name="Aguade M."/>
            <person name="Akashi H."/>
            <person name="Anderson W.W."/>
            <person name="Aquadro C.F."/>
            <person name="Ardell D.H."/>
            <person name="Arguello R."/>
            <person name="Artieri C.G."/>
            <person name="Barbash D.A."/>
            <person name="Barker D."/>
            <person name="Barsanti P."/>
            <person name="Batterham P."/>
            <person name="Batzoglou S."/>
            <person name="Begun D."/>
            <person name="Bhutkar A."/>
            <person name="Blanco E."/>
            <person name="Bosak S.A."/>
            <person name="Bradley R.K."/>
            <person name="Brand A.D."/>
            <person name="Brent M.R."/>
            <person name="Brooks A.N."/>
            <person name="Brown R.H."/>
            <person name="Butlin R.K."/>
            <person name="Caggese C."/>
            <person name="Calvi B.R."/>
            <person name="Bernardo de Carvalho A."/>
            <person name="Caspi A."/>
            <person name="Castrezana S."/>
            <person name="Celniker S.E."/>
            <person name="Chang J.L."/>
            <person name="Chapple C."/>
            <person name="Chatterji S."/>
            <person name="Chinwalla A."/>
            <person name="Civetta A."/>
            <person name="Clifton S.W."/>
            <person name="Comeron J.M."/>
            <person name="Costello J.C."/>
            <person name="Coyne J.A."/>
            <person name="Daub J."/>
            <person name="David R.G."/>
            <person name="Delcher A.L."/>
            <person name="Delehaunty K."/>
            <person name="Do C.B."/>
            <person name="Ebling H."/>
            <person name="Edwards K."/>
            <person name="Eickbush T."/>
            <person name="Evans J.D."/>
            <person name="Filipski A."/>
            <person name="Findeiss S."/>
            <person name="Freyhult E."/>
            <person name="Fulton L."/>
            <person name="Fulton R."/>
            <person name="Garcia A.C."/>
            <person name="Gardiner A."/>
            <person name="Garfield D.A."/>
            <person name="Garvin B.E."/>
            <person name="Gibson G."/>
            <person name="Gilbert D."/>
            <person name="Gnerre S."/>
            <person name="Godfrey J."/>
            <person name="Good R."/>
            <person name="Gotea V."/>
            <person name="Gravely B."/>
            <person name="Greenberg A.J."/>
            <person name="Griffiths-Jones S."/>
            <person name="Gross S."/>
            <person name="Guigo R."/>
            <person name="Gustafson E.A."/>
            <person name="Haerty W."/>
            <person name="Hahn M.W."/>
            <person name="Halligan D.L."/>
            <person name="Halpern A.L."/>
            <person name="Halter G.M."/>
            <person name="Han M.V."/>
            <person name="Heger A."/>
            <person name="Hillier L."/>
            <person name="Hinrichs A.S."/>
            <person name="Holmes I."/>
            <person name="Hoskins R.A."/>
            <person name="Hubisz M.J."/>
            <person name="Hultmark D."/>
            <person name="Huntley M.A."/>
            <person name="Jaffe D.B."/>
            <person name="Jagadeeshan S."/>
            <person name="Jeck W.R."/>
            <person name="Johnson J."/>
            <person name="Jones C.D."/>
            <person name="Jordan W.C."/>
            <person name="Karpen G.H."/>
            <person name="Kataoka E."/>
            <person name="Keightley P.D."/>
            <person name="Kheradpour P."/>
            <person name="Kirkness E.F."/>
            <person name="Koerich L.B."/>
            <person name="Kristiansen K."/>
            <person name="Kudrna D."/>
            <person name="Kulathinal R.J."/>
            <person name="Kumar S."/>
            <person name="Kwok R."/>
            <person name="Lander E."/>
            <person name="Langley C.H."/>
            <person name="Lapoint R."/>
            <person name="Lazzaro B.P."/>
            <person name="Lee S.J."/>
            <person name="Levesque L."/>
            <person name="Li R."/>
            <person name="Lin C.F."/>
            <person name="Lin M.F."/>
            <person name="Lindblad-Toh K."/>
            <person name="Llopart A."/>
            <person name="Long M."/>
            <person name="Low L."/>
            <person name="Lozovsky E."/>
            <person name="Lu J."/>
            <person name="Luo M."/>
            <person name="Machado C.A."/>
            <person name="Makalowski W."/>
            <person name="Marzo M."/>
            <person name="Matsuda M."/>
            <person name="Matzkin L."/>
            <person name="McAllister B."/>
            <person name="McBride C.S."/>
            <person name="McKernan B."/>
            <person name="McKernan K."/>
            <person name="Mendez-Lago M."/>
            <person name="Minx P."/>
            <person name="Mollenhauer M.U."/>
            <person name="Montooth K."/>
            <person name="Mount S.M."/>
            <person name="Mu X."/>
            <person name="Myers E."/>
            <person name="Negre B."/>
            <person name="Newfeld S."/>
            <person name="Nielsen R."/>
            <person name="Noor M.A."/>
            <person name="O'Grady P."/>
            <person name="Pachter L."/>
            <person name="Papaceit M."/>
            <person name="Parisi M.J."/>
            <person name="Parisi M."/>
            <person name="Parts L."/>
            <person name="Pedersen J.S."/>
            <person name="Pesole G."/>
            <person name="Phillippy A.M."/>
            <person name="Ponting C.P."/>
            <person name="Pop M."/>
            <person name="Porcelli D."/>
            <person name="Powell J.R."/>
            <person name="Prohaska S."/>
            <person name="Pruitt K."/>
            <person name="Puig M."/>
            <person name="Quesneville H."/>
            <person name="Ram K.R."/>
            <person name="Rand D."/>
            <person name="Rasmussen M.D."/>
            <person name="Reed L.K."/>
            <person name="Reenan R."/>
            <person name="Reily A."/>
            <person name="Remington K.A."/>
            <person name="Rieger T.T."/>
            <person name="Ritchie M.G."/>
            <person name="Robin C."/>
            <person name="Rogers Y.H."/>
            <person name="Rohde C."/>
            <person name="Rozas J."/>
            <person name="Rubenfield M.J."/>
            <person name="Ruiz A."/>
            <person name="Russo S."/>
            <person name="Salzberg S.L."/>
            <person name="Sanchez-Gracia A."/>
            <person name="Saranga D.J."/>
            <person name="Sato H."/>
            <person name="Schaeffer S.W."/>
            <person name="Schatz M.C."/>
            <person name="Schlenke T."/>
            <person name="Schwartz R."/>
            <person name="Segarra C."/>
            <person name="Singh R.S."/>
            <person name="Sirot L."/>
            <person name="Sirota M."/>
            <person name="Sisneros N.B."/>
            <person name="Smith C.D."/>
            <person name="Smith T.F."/>
            <person name="Spieth J."/>
            <person name="Stage D.E."/>
            <person name="Stark A."/>
            <person name="Stephan W."/>
            <person name="Strausberg R.L."/>
            <person name="Strempel S."/>
            <person name="Sturgill D."/>
            <person name="Sutton G."/>
            <person name="Sutton G.G."/>
            <person name="Tao W."/>
            <person name="Teichmann S."/>
            <person name="Tobari Y.N."/>
            <person name="Tomimura Y."/>
            <person name="Tsolas J.M."/>
            <person name="Valente V.L."/>
            <person name="Venter E."/>
            <person name="Venter J.C."/>
            <person name="Vicario S."/>
            <person name="Vieira F.G."/>
            <person name="Vilella A.J."/>
            <person name="Villasante A."/>
            <person name="Walenz B."/>
            <person name="Wang J."/>
            <person name="Wasserman M."/>
            <person name="Watts T."/>
            <person name="Wilson D."/>
            <person name="Wilson R.K."/>
            <person name="Wing R.A."/>
            <person name="Wolfner M.F."/>
            <person name="Wong A."/>
            <person name="Wong G.K."/>
            <person name="Wu C.I."/>
            <person name="Wu G."/>
            <person name="Yamamoto D."/>
            <person name="Yang H.P."/>
            <person name="Yang S.P."/>
            <person name="Yorke J.A."/>
            <person name="Yoshida K."/>
            <person name="Zdobnov E."/>
            <person name="Zhang P."/>
            <person name="Zhang Y."/>
            <person name="Zimin A.V."/>
            <person name="Baldwin J."/>
            <person name="Abdouelleil A."/>
            <person name="Abdulkadir J."/>
            <person name="Abebe A."/>
            <person name="Abera B."/>
            <person name="Abreu J."/>
            <person name="Acer S.C."/>
            <person name="Aftuck L."/>
            <person name="Alexander A."/>
            <person name="An P."/>
            <person name="Anderson E."/>
            <person name="Anderson S."/>
            <person name="Arachi H."/>
            <person name="Azer M."/>
            <person name="Bachantsang P."/>
            <person name="Barry A."/>
            <person name="Bayul T."/>
            <person name="Berlin A."/>
            <person name="Bessette D."/>
            <person name="Bloom T."/>
            <person name="Blye J."/>
            <person name="Boguslavskiy L."/>
            <person name="Bonnet C."/>
            <person name="Boukhgalter B."/>
            <person name="Bourzgui I."/>
            <person name="Brown A."/>
            <person name="Cahill P."/>
            <person name="Channer S."/>
            <person name="Cheshatsang Y."/>
            <person name="Chuda L."/>
            <person name="Citroen M."/>
            <person name="Collymore A."/>
            <person name="Cooke P."/>
            <person name="Costello M."/>
            <person name="D'Aco K."/>
            <person name="Daza R."/>
            <person name="De Haan G."/>
            <person name="DeGray S."/>
            <person name="DeMaso C."/>
            <person name="Dhargay N."/>
            <person name="Dooley K."/>
            <person name="Dooley E."/>
            <person name="Doricent M."/>
            <person name="Dorje P."/>
            <person name="Dorjee K."/>
            <person name="Dupes A."/>
            <person name="Elong R."/>
            <person name="Falk J."/>
            <person name="Farina A."/>
            <person name="Faro S."/>
            <person name="Ferguson D."/>
            <person name="Fisher S."/>
            <person name="Foley C.D."/>
            <person name="Franke A."/>
            <person name="Friedrich D."/>
            <person name="Gadbois L."/>
            <person name="Gearin G."/>
            <person name="Gearin C.R."/>
            <person name="Giannoukos G."/>
            <person name="Goode T."/>
            <person name="Graham J."/>
            <person name="Grandbois E."/>
            <person name="Grewal S."/>
            <person name="Gyaltsen K."/>
            <person name="Hafez N."/>
            <person name="Hagos B."/>
            <person name="Hall J."/>
            <person name="Henson C."/>
            <person name="Hollinger A."/>
            <person name="Honan T."/>
            <person name="Huard M.D."/>
            <person name="Hughes L."/>
            <person name="Hurhula B."/>
            <person name="Husby M.E."/>
            <person name="Kamat A."/>
            <person name="Kanga B."/>
            <person name="Kashin S."/>
            <person name="Khazanovich D."/>
            <person name="Kisner P."/>
            <person name="Lance K."/>
            <person name="Lara M."/>
            <person name="Lee W."/>
            <person name="Lennon N."/>
            <person name="Letendre F."/>
            <person name="LeVine R."/>
            <person name="Lipovsky A."/>
            <person name="Liu X."/>
            <person name="Liu J."/>
            <person name="Liu S."/>
            <person name="Lokyitsang T."/>
            <person name="Lokyitsang Y."/>
            <person name="Lubonja R."/>
            <person name="Lui A."/>
            <person name="MacDonald P."/>
            <person name="Magnisalis V."/>
            <person name="Maru K."/>
            <person name="Matthews C."/>
            <person name="McCusker W."/>
            <person name="McDonough S."/>
            <person name="Mehta T."/>
            <person name="Meldrim J."/>
            <person name="Meneus L."/>
            <person name="Mihai O."/>
            <person name="Mihalev A."/>
            <person name="Mihova T."/>
            <person name="Mittelman R."/>
            <person name="Mlenga V."/>
            <person name="Montmayeur A."/>
            <person name="Mulrain L."/>
            <person name="Navidi A."/>
            <person name="Naylor J."/>
            <person name="Negash T."/>
            <person name="Nguyen T."/>
            <person name="Nguyen N."/>
            <person name="Nicol R."/>
            <person name="Norbu C."/>
            <person name="Norbu N."/>
            <person name="Novod N."/>
            <person name="O'Neill B."/>
            <person name="Osman S."/>
            <person name="Markiewicz E."/>
            <person name="Oyono O.L."/>
            <person name="Patti C."/>
            <person name="Phunkhang P."/>
            <person name="Pierre F."/>
            <person name="Priest M."/>
            <person name="Raghuraman S."/>
            <person name="Rege F."/>
            <person name="Reyes R."/>
            <person name="Rise C."/>
            <person name="Rogov P."/>
            <person name="Ross K."/>
            <person name="Ryan E."/>
            <person name="Settipalli S."/>
            <person name="Shea T."/>
            <person name="Sherpa N."/>
            <person name="Shi L."/>
            <person name="Shih D."/>
            <person name="Sparrow T."/>
            <person name="Spaulding J."/>
            <person name="Stalker J."/>
            <person name="Stange-Thomann N."/>
            <person name="Stavropoulos S."/>
            <person name="Stone C."/>
            <person name="Strader C."/>
            <person name="Tesfaye S."/>
            <person name="Thomson T."/>
            <person name="Thoulutsang Y."/>
            <person name="Thoulutsang D."/>
            <person name="Topham K."/>
            <person name="Topping I."/>
            <person name="Tsamla T."/>
            <person name="Vassiliev H."/>
            <person name="Vo A."/>
            <person name="Wangchuk T."/>
            <person name="Wangdi T."/>
            <person name="Weiand M."/>
            <person name="Wilkinson J."/>
            <person name="Wilson A."/>
            <person name="Yadav S."/>
            <person name="Young G."/>
            <person name="Yu Q."/>
            <person name="Zembek L."/>
            <person name="Zhong D."/>
            <person name="Zimmer A."/>
            <person name="Zwirko Z."/>
            <person name="Jaffe D.B."/>
            <person name="Alvarez P."/>
            <person name="Brockman W."/>
            <person name="Butler J."/>
            <person name="Chin C."/>
            <person name="Gnerre S."/>
            <person name="Grabherr M."/>
            <person name="Kleber M."/>
            <person name="Mauceli E."/>
            <person name="MacCallum I."/>
        </authorList>
    </citation>
    <scope>NUCLEOTIDE SEQUENCE [LARGE SCALE GENOMIC DNA]</scope>
    <source>
        <strain evidence="3">Tucson 14030-0811.24</strain>
    </source>
</reference>
<feature type="transmembrane region" description="Helical" evidence="1">
    <location>
        <begin position="15"/>
        <end position="32"/>
    </location>
</feature>
<name>B4MWW3_DROWI</name>
<dbReference type="EMBL" id="CH963857">
    <property type="protein sequence ID" value="EDW76602.2"/>
    <property type="molecule type" value="Genomic_DNA"/>
</dbReference>
<proteinExistence type="predicted"/>
<sequence>MAENLFQFAHFHRTIYFYVAIFSFVYGFLVYRSRQRVYKKPLDWNTLCYLYGLVGFISLLVTLVIAYILMAVGMVQSYYRGASFNCSHGFTVADNGANIEQQLGKVLWNLVFVEYGQNDVGDDDDDDD</sequence>
<organism evidence="2 3">
    <name type="scientific">Drosophila willistoni</name>
    <name type="common">Fruit fly</name>
    <dbReference type="NCBI Taxonomy" id="7260"/>
    <lineage>
        <taxon>Eukaryota</taxon>
        <taxon>Metazoa</taxon>
        <taxon>Ecdysozoa</taxon>
        <taxon>Arthropoda</taxon>
        <taxon>Hexapoda</taxon>
        <taxon>Insecta</taxon>
        <taxon>Pterygota</taxon>
        <taxon>Neoptera</taxon>
        <taxon>Endopterygota</taxon>
        <taxon>Diptera</taxon>
        <taxon>Brachycera</taxon>
        <taxon>Muscomorpha</taxon>
        <taxon>Ephydroidea</taxon>
        <taxon>Drosophilidae</taxon>
        <taxon>Drosophila</taxon>
        <taxon>Sophophora</taxon>
    </lineage>
</organism>
<dbReference type="HOGENOM" id="CLU_2322865_0_0_1"/>
<dbReference type="AlphaFoldDB" id="B4MWW3"/>
<gene>
    <name evidence="2" type="primary">Dwil\GK19072</name>
    <name evidence="2" type="ORF">Dwil_GK19072</name>
</gene>
<accession>B4MWW3</accession>
<keyword evidence="1" id="KW-0812">Transmembrane</keyword>
<dbReference type="InParanoid" id="B4MWW3"/>
<feature type="transmembrane region" description="Helical" evidence="1">
    <location>
        <begin position="44"/>
        <end position="70"/>
    </location>
</feature>
<evidence type="ECO:0000313" key="2">
    <source>
        <dbReference type="EMBL" id="EDW76602.2"/>
    </source>
</evidence>
<evidence type="ECO:0000313" key="3">
    <source>
        <dbReference type="Proteomes" id="UP000007798"/>
    </source>
</evidence>
<keyword evidence="1" id="KW-1133">Transmembrane helix</keyword>
<keyword evidence="1" id="KW-0472">Membrane</keyword>
<dbReference type="Proteomes" id="UP000007798">
    <property type="component" value="Unassembled WGS sequence"/>
</dbReference>
<evidence type="ECO:0000256" key="1">
    <source>
        <dbReference type="SAM" id="Phobius"/>
    </source>
</evidence>